<proteinExistence type="predicted"/>
<evidence type="ECO:0000313" key="4">
    <source>
        <dbReference type="EMBL" id="CRK44169.1"/>
    </source>
</evidence>
<feature type="non-terminal residue" evidence="4">
    <location>
        <position position="91"/>
    </location>
</feature>
<sequence length="91" mass="9616">GQDGLKKALKRMIALSTTTDPRVRALIINPPKGLLLYGPPGCSKTMSAQALATESNFNFFAVKGAELLNMYVGESERAQLNAAVDPVLAGP</sequence>
<dbReference type="InterPro" id="IPR003959">
    <property type="entry name" value="ATPase_AAA_core"/>
</dbReference>
<evidence type="ECO:0000256" key="2">
    <source>
        <dbReference type="ARBA" id="ARBA00022840"/>
    </source>
</evidence>
<gene>
    <name evidence="4" type="ORF">BN1723_016328</name>
</gene>
<keyword evidence="1" id="KW-0547">Nucleotide-binding</keyword>
<feature type="non-terminal residue" evidence="4">
    <location>
        <position position="1"/>
    </location>
</feature>
<evidence type="ECO:0000259" key="3">
    <source>
        <dbReference type="Pfam" id="PF00004"/>
    </source>
</evidence>
<accession>A0A0G4NCT3</accession>
<protein>
    <recommendedName>
        <fullName evidence="3">ATPase AAA-type core domain-containing protein</fullName>
    </recommendedName>
</protein>
<keyword evidence="2" id="KW-0067">ATP-binding</keyword>
<dbReference type="Pfam" id="PF00004">
    <property type="entry name" value="AAA"/>
    <property type="match status" value="1"/>
</dbReference>
<dbReference type="InterPro" id="IPR050168">
    <property type="entry name" value="AAA_ATPase_domain"/>
</dbReference>
<organism evidence="4 5">
    <name type="scientific">Verticillium longisporum</name>
    <name type="common">Verticillium dahliae var. longisporum</name>
    <dbReference type="NCBI Taxonomy" id="100787"/>
    <lineage>
        <taxon>Eukaryota</taxon>
        <taxon>Fungi</taxon>
        <taxon>Dikarya</taxon>
        <taxon>Ascomycota</taxon>
        <taxon>Pezizomycotina</taxon>
        <taxon>Sordariomycetes</taxon>
        <taxon>Hypocreomycetidae</taxon>
        <taxon>Glomerellales</taxon>
        <taxon>Plectosphaerellaceae</taxon>
        <taxon>Verticillium</taxon>
    </lineage>
</organism>
<evidence type="ECO:0000256" key="1">
    <source>
        <dbReference type="ARBA" id="ARBA00022741"/>
    </source>
</evidence>
<dbReference type="GO" id="GO:0016887">
    <property type="term" value="F:ATP hydrolysis activity"/>
    <property type="evidence" value="ECO:0007669"/>
    <property type="project" value="InterPro"/>
</dbReference>
<dbReference type="AlphaFoldDB" id="A0A0G4NCT3"/>
<evidence type="ECO:0000313" key="5">
    <source>
        <dbReference type="Proteomes" id="UP000045706"/>
    </source>
</evidence>
<dbReference type="Proteomes" id="UP000045706">
    <property type="component" value="Unassembled WGS sequence"/>
</dbReference>
<dbReference type="Gene3D" id="3.40.50.300">
    <property type="entry name" value="P-loop containing nucleotide triphosphate hydrolases"/>
    <property type="match status" value="1"/>
</dbReference>
<name>A0A0G4NCT3_VERLO</name>
<dbReference type="PANTHER" id="PTHR23077:SF27">
    <property type="entry name" value="ATPASE FAMILY GENE 2 PROTEIN HOMOLOG A"/>
    <property type="match status" value="1"/>
</dbReference>
<reference evidence="5" key="1">
    <citation type="submission" date="2015-05" db="EMBL/GenBank/DDBJ databases">
        <authorList>
            <person name="Fogelqvist Johan"/>
        </authorList>
    </citation>
    <scope>NUCLEOTIDE SEQUENCE [LARGE SCALE GENOMIC DNA]</scope>
</reference>
<dbReference type="EMBL" id="CVQI01033917">
    <property type="protein sequence ID" value="CRK44169.1"/>
    <property type="molecule type" value="Genomic_DNA"/>
</dbReference>
<dbReference type="GO" id="GO:0005737">
    <property type="term" value="C:cytoplasm"/>
    <property type="evidence" value="ECO:0007669"/>
    <property type="project" value="TreeGrafter"/>
</dbReference>
<dbReference type="InterPro" id="IPR027417">
    <property type="entry name" value="P-loop_NTPase"/>
</dbReference>
<dbReference type="SUPFAM" id="SSF52540">
    <property type="entry name" value="P-loop containing nucleoside triphosphate hydrolases"/>
    <property type="match status" value="1"/>
</dbReference>
<feature type="domain" description="ATPase AAA-type core" evidence="3">
    <location>
        <begin position="34"/>
        <end position="78"/>
    </location>
</feature>
<dbReference type="PANTHER" id="PTHR23077">
    <property type="entry name" value="AAA-FAMILY ATPASE"/>
    <property type="match status" value="1"/>
</dbReference>
<dbReference type="GO" id="GO:0005524">
    <property type="term" value="F:ATP binding"/>
    <property type="evidence" value="ECO:0007669"/>
    <property type="project" value="UniProtKB-KW"/>
</dbReference>